<dbReference type="EMBL" id="CAEZTB010000032">
    <property type="protein sequence ID" value="CAB4552852.1"/>
    <property type="molecule type" value="Genomic_DNA"/>
</dbReference>
<dbReference type="AlphaFoldDB" id="A0A6J6CMQ0"/>
<reference evidence="1" key="1">
    <citation type="submission" date="2020-05" db="EMBL/GenBank/DDBJ databases">
        <authorList>
            <person name="Chiriac C."/>
            <person name="Salcher M."/>
            <person name="Ghai R."/>
            <person name="Kavagutti S V."/>
        </authorList>
    </citation>
    <scope>NUCLEOTIDE SEQUENCE</scope>
</reference>
<evidence type="ECO:0000313" key="1">
    <source>
        <dbReference type="EMBL" id="CAB4552852.1"/>
    </source>
</evidence>
<gene>
    <name evidence="1" type="ORF">UFOPK1581_00294</name>
</gene>
<organism evidence="1">
    <name type="scientific">freshwater metagenome</name>
    <dbReference type="NCBI Taxonomy" id="449393"/>
    <lineage>
        <taxon>unclassified sequences</taxon>
        <taxon>metagenomes</taxon>
        <taxon>ecological metagenomes</taxon>
    </lineage>
</organism>
<sequence length="50" mass="6088">MKQAVIRVFPQLYPQLYTHRGFLQSCQWWMLDKSVSTSFLPPYLTNFKEY</sequence>
<name>A0A6J6CMQ0_9ZZZZ</name>
<accession>A0A6J6CMQ0</accession>
<proteinExistence type="predicted"/>
<protein>
    <submittedName>
        <fullName evidence="1">Unannotated protein</fullName>
    </submittedName>
</protein>